<gene>
    <name evidence="3" type="ORF">MARA_55540</name>
</gene>
<dbReference type="GO" id="GO:0016020">
    <property type="term" value="C:membrane"/>
    <property type="evidence" value="ECO:0007669"/>
    <property type="project" value="InterPro"/>
</dbReference>
<dbReference type="CDD" id="cd04606">
    <property type="entry name" value="CBS_pair_Mg_transporter"/>
    <property type="match status" value="1"/>
</dbReference>
<dbReference type="SUPFAM" id="SSF50346">
    <property type="entry name" value="PRC-barrel domain"/>
    <property type="match status" value="1"/>
</dbReference>
<accession>A0A7I7S725</accession>
<dbReference type="PANTHER" id="PTHR43773">
    <property type="entry name" value="MAGNESIUM TRANSPORTER MGTE"/>
    <property type="match status" value="1"/>
</dbReference>
<evidence type="ECO:0000313" key="3">
    <source>
        <dbReference type="EMBL" id="BBY52086.1"/>
    </source>
</evidence>
<dbReference type="SUPFAM" id="SSF54631">
    <property type="entry name" value="CBS-domain pair"/>
    <property type="match status" value="1"/>
</dbReference>
<dbReference type="Gene3D" id="3.10.580.10">
    <property type="entry name" value="CBS-domain"/>
    <property type="match status" value="1"/>
</dbReference>
<dbReference type="KEGG" id="marz:MARA_55540"/>
<dbReference type="Gene3D" id="1.25.60.10">
    <property type="entry name" value="MgtE N-terminal domain-like"/>
    <property type="match status" value="1"/>
</dbReference>
<dbReference type="InterPro" id="IPR058838">
    <property type="entry name" value="SH3_actinomycetes"/>
</dbReference>
<dbReference type="Pfam" id="PF26205">
    <property type="entry name" value="SH3_actinomycetes"/>
    <property type="match status" value="1"/>
</dbReference>
<dbReference type="Pfam" id="PF03448">
    <property type="entry name" value="MgtE_N"/>
    <property type="match status" value="1"/>
</dbReference>
<dbReference type="SUPFAM" id="SSF158791">
    <property type="entry name" value="MgtE N-terminal domain-like"/>
    <property type="match status" value="1"/>
</dbReference>
<keyword evidence="1" id="KW-0129">CBS domain</keyword>
<dbReference type="RefSeq" id="WP_163923793.1">
    <property type="nucleotide sequence ID" value="NZ_AP022593.1"/>
</dbReference>
<dbReference type="GO" id="GO:0015095">
    <property type="term" value="F:magnesium ion transmembrane transporter activity"/>
    <property type="evidence" value="ECO:0007669"/>
    <property type="project" value="InterPro"/>
</dbReference>
<evidence type="ECO:0000313" key="4">
    <source>
        <dbReference type="Proteomes" id="UP000467428"/>
    </source>
</evidence>
<dbReference type="PROSITE" id="PS51371">
    <property type="entry name" value="CBS"/>
    <property type="match status" value="1"/>
</dbReference>
<dbReference type="InterPro" id="IPR038076">
    <property type="entry name" value="MgtE_N_sf"/>
</dbReference>
<protein>
    <submittedName>
        <fullName evidence="3">Magnesium transporter</fullName>
    </submittedName>
</protein>
<dbReference type="InterPro" id="IPR011033">
    <property type="entry name" value="PRC_barrel-like_sf"/>
</dbReference>
<geneLocation type="plasmid" evidence="4">
    <name>pjcm18538 dna</name>
</geneLocation>
<dbReference type="Pfam" id="PF00571">
    <property type="entry name" value="CBS"/>
    <property type="match status" value="2"/>
</dbReference>
<dbReference type="PANTHER" id="PTHR43773:SF1">
    <property type="entry name" value="MAGNESIUM TRANSPORTER MGTE"/>
    <property type="match status" value="1"/>
</dbReference>
<keyword evidence="4" id="KW-1185">Reference proteome</keyword>
<name>A0A7I7S725_9MYCO</name>
<dbReference type="InterPro" id="IPR046342">
    <property type="entry name" value="CBS_dom_sf"/>
</dbReference>
<proteinExistence type="predicted"/>
<organism evidence="3 4">
    <name type="scientific">Mycolicibacterium arabiense</name>
    <dbReference type="NCBI Taxonomy" id="1286181"/>
    <lineage>
        <taxon>Bacteria</taxon>
        <taxon>Bacillati</taxon>
        <taxon>Actinomycetota</taxon>
        <taxon>Actinomycetes</taxon>
        <taxon>Mycobacteriales</taxon>
        <taxon>Mycobacteriaceae</taxon>
        <taxon>Mycolicibacterium</taxon>
    </lineage>
</organism>
<evidence type="ECO:0000259" key="2">
    <source>
        <dbReference type="PROSITE" id="PS51371"/>
    </source>
</evidence>
<dbReference type="InterPro" id="IPR006668">
    <property type="entry name" value="Mg_transptr_MgtE_intracell_dom"/>
</dbReference>
<evidence type="ECO:0000256" key="1">
    <source>
        <dbReference type="PROSITE-ProRule" id="PRU00703"/>
    </source>
</evidence>
<dbReference type="Proteomes" id="UP000467428">
    <property type="component" value="Chromosome"/>
</dbReference>
<dbReference type="EMBL" id="AP022593">
    <property type="protein sequence ID" value="BBY52086.1"/>
    <property type="molecule type" value="Genomic_DNA"/>
</dbReference>
<dbReference type="InterPro" id="IPR000644">
    <property type="entry name" value="CBS_dom"/>
</dbReference>
<dbReference type="SMART" id="SM00924">
    <property type="entry name" value="MgtE_N"/>
    <property type="match status" value="1"/>
</dbReference>
<feature type="domain" description="CBS" evidence="2">
    <location>
        <begin position="360"/>
        <end position="421"/>
    </location>
</feature>
<dbReference type="AlphaFoldDB" id="A0A7I7S725"/>
<dbReference type="InterPro" id="IPR006669">
    <property type="entry name" value="MgtE_transporter"/>
</dbReference>
<reference evidence="3 4" key="1">
    <citation type="journal article" date="2019" name="Emerg. Microbes Infect.">
        <title>Comprehensive subspecies identification of 175 nontuberculous mycobacteria species based on 7547 genomic profiles.</title>
        <authorList>
            <person name="Matsumoto Y."/>
            <person name="Kinjo T."/>
            <person name="Motooka D."/>
            <person name="Nabeya D."/>
            <person name="Jung N."/>
            <person name="Uechi K."/>
            <person name="Horii T."/>
            <person name="Iida T."/>
            <person name="Fujita J."/>
            <person name="Nakamura S."/>
        </authorList>
    </citation>
    <scope>NUCLEOTIDE SEQUENCE [LARGE SCALE GENOMIC DNA]</scope>
    <source>
        <strain evidence="3 4">JCM 18538</strain>
    </source>
</reference>
<sequence length="438" mass="47511">MAAVNRVYAARLAGMVVLGPDGESIGRVRDVVISISIVKQQPRVLGLVVELLTRRRIFVPILRVTAIEPSAVTLTTGNVSLRRFAQRPGEVLVLGQVLDTRVRVDDPELPQLAGVDVVVVDLAMEQVRSRDWVVTRVAVRNHRRLGRRTSVHAVEWQNVVGLTPSALALPGQGVAQLLAQFEGQRPIEVADAIRELPSKRRYEVINALGDERLADILQELPESEQVDLLEQLDTERAADVLEEMDPDDAADLLGELGASRAEVLLARMDPEDSEPVRRLLKHSPDTAGGLMTSGPVVLAPDTTVAEALARVRDPDLTPALASLAFVVRPPTATPTGRYLGCVHLQRLLREPPATLVSGIVDTDLPNLTPDTSLAAVTRYFAAYNLLCGPVVDEENHLLGAVTVDDVLDHLLPHDWRVNVDEPELPVADVTAAGPARPS</sequence>